<evidence type="ECO:0000313" key="20">
    <source>
        <dbReference type="EMBL" id="KAK9723421.1"/>
    </source>
</evidence>
<reference evidence="20 21" key="1">
    <citation type="journal article" date="2024" name="BMC Genomics">
        <title>De novo assembly and annotation of Popillia japonica's genome with initial clues to its potential as an invasive pest.</title>
        <authorList>
            <person name="Cucini C."/>
            <person name="Boschi S."/>
            <person name="Funari R."/>
            <person name="Cardaioli E."/>
            <person name="Iannotti N."/>
            <person name="Marturano G."/>
            <person name="Paoli F."/>
            <person name="Bruttini M."/>
            <person name="Carapelli A."/>
            <person name="Frati F."/>
            <person name="Nardi F."/>
        </authorList>
    </citation>
    <scope>NUCLEOTIDE SEQUENCE [LARGE SCALE GENOMIC DNA]</scope>
    <source>
        <strain evidence="20">DMR45628</strain>
    </source>
</reference>
<feature type="transmembrane region" description="Helical" evidence="19">
    <location>
        <begin position="193"/>
        <end position="211"/>
    </location>
</feature>
<dbReference type="AlphaFoldDB" id="A0AAW1KPU8"/>
<keyword evidence="5" id="KW-0597">Phosphoprotein</keyword>
<dbReference type="GO" id="GO:0015179">
    <property type="term" value="F:L-amino acid transmembrane transporter activity"/>
    <property type="evidence" value="ECO:0007669"/>
    <property type="project" value="TreeGrafter"/>
</dbReference>
<evidence type="ECO:0000256" key="7">
    <source>
        <dbReference type="ARBA" id="ARBA00022989"/>
    </source>
</evidence>
<feature type="transmembrane region" description="Helical" evidence="19">
    <location>
        <begin position="311"/>
        <end position="339"/>
    </location>
</feature>
<evidence type="ECO:0000256" key="10">
    <source>
        <dbReference type="ARBA" id="ARBA00051323"/>
    </source>
</evidence>
<keyword evidence="7 19" id="KW-1133">Transmembrane helix</keyword>
<evidence type="ECO:0000256" key="2">
    <source>
        <dbReference type="ARBA" id="ARBA00009523"/>
    </source>
</evidence>
<dbReference type="Gene3D" id="1.20.1740.10">
    <property type="entry name" value="Amino acid/polyamine transporter I"/>
    <property type="match status" value="1"/>
</dbReference>
<feature type="transmembrane region" description="Helical" evidence="19">
    <location>
        <begin position="359"/>
        <end position="381"/>
    </location>
</feature>
<comment type="subcellular location">
    <subcellularLocation>
        <location evidence="1">Apical cell membrane</location>
        <topology evidence="1">Multi-pass membrane protein</topology>
    </subcellularLocation>
</comment>
<dbReference type="PANTHER" id="PTHR11785">
    <property type="entry name" value="AMINO ACID TRANSPORTER"/>
    <property type="match status" value="1"/>
</dbReference>
<dbReference type="InterPro" id="IPR050598">
    <property type="entry name" value="AminoAcid_Transporter"/>
</dbReference>
<keyword evidence="21" id="KW-1185">Reference proteome</keyword>
<dbReference type="InterPro" id="IPR002293">
    <property type="entry name" value="AA/rel_permease1"/>
</dbReference>
<evidence type="ECO:0000256" key="3">
    <source>
        <dbReference type="ARBA" id="ARBA00022448"/>
    </source>
</evidence>
<comment type="catalytic activity">
    <reaction evidence="10">
        <text>L-lysine(out) + L-arginine(in) = L-lysine(in) + L-arginine(out)</text>
        <dbReference type="Rhea" id="RHEA:70827"/>
        <dbReference type="ChEBI" id="CHEBI:32551"/>
        <dbReference type="ChEBI" id="CHEBI:32682"/>
    </reaction>
    <physiologicalReaction direction="left-to-right" evidence="10">
        <dbReference type="Rhea" id="RHEA:70828"/>
    </physiologicalReaction>
</comment>
<feature type="transmembrane region" description="Helical" evidence="19">
    <location>
        <begin position="152"/>
        <end position="173"/>
    </location>
</feature>
<dbReference type="Pfam" id="PF13520">
    <property type="entry name" value="AA_permease_2"/>
    <property type="match status" value="1"/>
</dbReference>
<keyword evidence="4" id="KW-1003">Cell membrane</keyword>
<evidence type="ECO:0000256" key="6">
    <source>
        <dbReference type="ARBA" id="ARBA00022692"/>
    </source>
</evidence>
<evidence type="ECO:0000256" key="12">
    <source>
        <dbReference type="ARBA" id="ARBA00051835"/>
    </source>
</evidence>
<feature type="transmembrane region" description="Helical" evidence="19">
    <location>
        <begin position="418"/>
        <end position="442"/>
    </location>
</feature>
<dbReference type="PANTHER" id="PTHR11785:SF514">
    <property type="entry name" value="B(0,+)-TYPE AMINO ACID TRANSPORTER 1-LIKE PROTEIN"/>
    <property type="match status" value="1"/>
</dbReference>
<dbReference type="GO" id="GO:0016324">
    <property type="term" value="C:apical plasma membrane"/>
    <property type="evidence" value="ECO:0007669"/>
    <property type="project" value="UniProtKB-SubCell"/>
</dbReference>
<comment type="caution">
    <text evidence="20">The sequence shown here is derived from an EMBL/GenBank/DDBJ whole genome shotgun (WGS) entry which is preliminary data.</text>
</comment>
<evidence type="ECO:0000256" key="5">
    <source>
        <dbReference type="ARBA" id="ARBA00022553"/>
    </source>
</evidence>
<feature type="transmembrane region" description="Helical" evidence="19">
    <location>
        <begin position="448"/>
        <end position="467"/>
    </location>
</feature>
<evidence type="ECO:0000256" key="14">
    <source>
        <dbReference type="ARBA" id="ARBA00052732"/>
    </source>
</evidence>
<dbReference type="PIRSF" id="PIRSF006060">
    <property type="entry name" value="AA_transporter"/>
    <property type="match status" value="1"/>
</dbReference>
<feature type="transmembrane region" description="Helical" evidence="19">
    <location>
        <begin position="266"/>
        <end position="291"/>
    </location>
</feature>
<evidence type="ECO:0000256" key="19">
    <source>
        <dbReference type="SAM" id="Phobius"/>
    </source>
</evidence>
<gene>
    <name evidence="20" type="ORF">QE152_g19201</name>
</gene>
<keyword evidence="8 19" id="KW-0472">Membrane</keyword>
<sequence>MSQDTKQNGKVELKRELGLFSAINLILAVMIGSGIFISPASALQHSGSVAMCIIIWAVCGVISLLGALAFAELGTVVPRSGAEYAYFMDSFGPLHHFWGNLPAFLASWIYVVVLRPAEVAVIVLTFAEYFCQPIFDALCMQDLVLGDHVKKLVGILALGIITYINVISVKLYIKIQNIFVKLYIKIQNIFSSFKVIACLIVIFGGIYELAIGNTANLNKGFEGTNFHPGSLALAFYSGLWAYDGWSSITTVTEEVKRPEINIPRSIAISVPIVTILYVFMNIAYMTVLSIPEMIHSPAVAYTFGERVLGPFAFVIPLGVALSTFGCALSIQFGVTRLCYVASQDGNMLRSMSFVHVKRLTPAPAVVTQGIIAFIFIVIGNIVALIEFASFFIWVFYGTAMISLLILRKTMKDVPRPYTVPIWIPIFIALVAVFLSIFEILTYIFQVPIWIPIFIALVAVFLSVVPIVSEPSIKYLFSIGFIVLGTLVYYWFVYKKRRPRIMNKLTYFIQVAFEALPPHEE</sequence>
<evidence type="ECO:0000256" key="8">
    <source>
        <dbReference type="ARBA" id="ARBA00023136"/>
    </source>
</evidence>
<evidence type="ECO:0000313" key="21">
    <source>
        <dbReference type="Proteomes" id="UP001458880"/>
    </source>
</evidence>
<comment type="catalytic activity">
    <reaction evidence="12">
        <text>L-histidine(out) + L-arginine(in) = L-histidine(in) + L-arginine(out)</text>
        <dbReference type="Rhea" id="RHEA:71063"/>
        <dbReference type="ChEBI" id="CHEBI:32682"/>
        <dbReference type="ChEBI" id="CHEBI:57595"/>
    </reaction>
    <physiologicalReaction direction="left-to-right" evidence="12">
        <dbReference type="Rhea" id="RHEA:71064"/>
    </physiologicalReaction>
</comment>
<evidence type="ECO:0000256" key="16">
    <source>
        <dbReference type="ARBA" id="ARBA00079910"/>
    </source>
</evidence>
<evidence type="ECO:0000256" key="1">
    <source>
        <dbReference type="ARBA" id="ARBA00004424"/>
    </source>
</evidence>
<comment type="similarity">
    <text evidence="2">Belongs to the amino acid-polyamine-organocation (APC) superfamily.</text>
</comment>
<dbReference type="Proteomes" id="UP001458880">
    <property type="component" value="Unassembled WGS sequence"/>
</dbReference>
<evidence type="ECO:0000256" key="17">
    <source>
        <dbReference type="ARBA" id="ARBA00083296"/>
    </source>
</evidence>
<proteinExistence type="inferred from homology"/>
<comment type="catalytic activity">
    <reaction evidence="13">
        <text>L-cysteine(out) + L-arginine(in) = L-cysteine(in) + L-arginine(out)</text>
        <dbReference type="Rhea" id="RHEA:71071"/>
        <dbReference type="ChEBI" id="CHEBI:32682"/>
        <dbReference type="ChEBI" id="CHEBI:35235"/>
    </reaction>
    <physiologicalReaction direction="left-to-right" evidence="13">
        <dbReference type="Rhea" id="RHEA:71072"/>
    </physiologicalReaction>
</comment>
<dbReference type="FunFam" id="1.20.1740.10:FF:000015">
    <property type="entry name" value="B(0,+)-type amino acid transporter 1"/>
    <property type="match status" value="1"/>
</dbReference>
<accession>A0AAW1KPU8</accession>
<comment type="catalytic activity">
    <reaction evidence="18">
        <text>L-phenylalanine(out) + L-arginine(in) = L-phenylalanine(in) + L-arginine(out)</text>
        <dbReference type="Rhea" id="RHEA:71067"/>
        <dbReference type="ChEBI" id="CHEBI:32682"/>
        <dbReference type="ChEBI" id="CHEBI:58095"/>
    </reaction>
    <physiologicalReaction direction="left-to-right" evidence="18">
        <dbReference type="Rhea" id="RHEA:71068"/>
    </physiologicalReaction>
</comment>
<comment type="catalytic activity">
    <reaction evidence="14">
        <text>L-leucine(out) + L-arginine(in) = L-leucine(in) + L-arginine(out)</text>
        <dbReference type="Rhea" id="RHEA:71059"/>
        <dbReference type="ChEBI" id="CHEBI:32682"/>
        <dbReference type="ChEBI" id="CHEBI:57427"/>
    </reaction>
    <physiologicalReaction direction="left-to-right" evidence="14">
        <dbReference type="Rhea" id="RHEA:71060"/>
    </physiologicalReaction>
</comment>
<evidence type="ECO:0000256" key="4">
    <source>
        <dbReference type="ARBA" id="ARBA00022475"/>
    </source>
</evidence>
<dbReference type="EMBL" id="JASPKY010000180">
    <property type="protein sequence ID" value="KAK9723421.1"/>
    <property type="molecule type" value="Genomic_DNA"/>
</dbReference>
<feature type="transmembrane region" description="Helical" evidence="19">
    <location>
        <begin position="387"/>
        <end position="406"/>
    </location>
</feature>
<feature type="transmembrane region" description="Helical" evidence="19">
    <location>
        <begin position="49"/>
        <end position="71"/>
    </location>
</feature>
<comment type="catalytic activity">
    <reaction evidence="11">
        <text>L-cystine(out) + L-arginine(in) = L-cystine(in) + L-arginine(out)</text>
        <dbReference type="Rhea" id="RHEA:71075"/>
        <dbReference type="ChEBI" id="CHEBI:32682"/>
        <dbReference type="ChEBI" id="CHEBI:35491"/>
    </reaction>
    <physiologicalReaction direction="left-to-right" evidence="11">
        <dbReference type="Rhea" id="RHEA:71076"/>
    </physiologicalReaction>
</comment>
<evidence type="ECO:0000256" key="9">
    <source>
        <dbReference type="ARBA" id="ARBA00023157"/>
    </source>
</evidence>
<protein>
    <recommendedName>
        <fullName evidence="15">b(0,+)-type amino acid transporter 1</fullName>
    </recommendedName>
    <alternativeName>
        <fullName evidence="16">Glycoprotein-associated amino acid transporter b0,+AT1</fullName>
    </alternativeName>
    <alternativeName>
        <fullName evidence="17">Solute carrier family 7 member 9</fullName>
    </alternativeName>
</protein>
<evidence type="ECO:0000256" key="18">
    <source>
        <dbReference type="ARBA" id="ARBA00093193"/>
    </source>
</evidence>
<evidence type="ECO:0000256" key="15">
    <source>
        <dbReference type="ARBA" id="ARBA00074336"/>
    </source>
</evidence>
<feature type="transmembrane region" description="Helical" evidence="19">
    <location>
        <begin position="474"/>
        <end position="493"/>
    </location>
</feature>
<evidence type="ECO:0000256" key="13">
    <source>
        <dbReference type="ARBA" id="ARBA00052179"/>
    </source>
</evidence>
<evidence type="ECO:0000256" key="11">
    <source>
        <dbReference type="ARBA" id="ARBA00051814"/>
    </source>
</evidence>
<name>A0AAW1KPU8_POPJA</name>
<organism evidence="20 21">
    <name type="scientific">Popillia japonica</name>
    <name type="common">Japanese beetle</name>
    <dbReference type="NCBI Taxonomy" id="7064"/>
    <lineage>
        <taxon>Eukaryota</taxon>
        <taxon>Metazoa</taxon>
        <taxon>Ecdysozoa</taxon>
        <taxon>Arthropoda</taxon>
        <taxon>Hexapoda</taxon>
        <taxon>Insecta</taxon>
        <taxon>Pterygota</taxon>
        <taxon>Neoptera</taxon>
        <taxon>Endopterygota</taxon>
        <taxon>Coleoptera</taxon>
        <taxon>Polyphaga</taxon>
        <taxon>Scarabaeiformia</taxon>
        <taxon>Scarabaeidae</taxon>
        <taxon>Rutelinae</taxon>
        <taxon>Popillia</taxon>
    </lineage>
</organism>
<feature type="transmembrane region" description="Helical" evidence="19">
    <location>
        <begin position="17"/>
        <end position="37"/>
    </location>
</feature>
<keyword evidence="9" id="KW-1015">Disulfide bond</keyword>
<keyword evidence="3" id="KW-0813">Transport</keyword>
<keyword evidence="6 19" id="KW-0812">Transmembrane</keyword>